<evidence type="ECO:0000256" key="6">
    <source>
        <dbReference type="ARBA" id="ARBA00023136"/>
    </source>
</evidence>
<evidence type="ECO:0000256" key="7">
    <source>
        <dbReference type="SAM" id="Phobius"/>
    </source>
</evidence>
<evidence type="ECO:0000256" key="5">
    <source>
        <dbReference type="ARBA" id="ARBA00023065"/>
    </source>
</evidence>
<sequence length="442" mass="49536">MCNAIRAQSASTLFPFLLLFDIVVTLLVCDNHHYHHLNSVPIGNQHFTMTTPFAAASSTTTNSAFHHHTLPPQLHPSLRPQPSRMLFIRDCLRLSSSVLPRILPSVLCLTLYATFIALADLVWEAKWTTSYSVTSSLSVVVGLLLVFRNGTSYDRWYEGRKLWADASATVENLARLIWVNVDTQKDAERGKREWRLERKKRGLRLLYGYLIAVKHELRGEKGMGWQDFERVLPEEWLKAGMAIQHDDTIGLKAKVKSDLEQGGSAGSRSTLGIISETSPLLCSPTHPHMESSSLCLSLPHLILTELHIYLSSVRRAGLLDDLGPAGFSLVNTQLLTLSTLFSSMIRISSTPTPLIYAIHLKQSCFIYLVTLPLALVGELGWKIIPFVTVFSVMLIGLEGISSEIEDPFGVDKSDHDLDRYCFQVKYHIETLMLEILPGVRDE</sequence>
<feature type="transmembrane region" description="Helical" evidence="7">
    <location>
        <begin position="129"/>
        <end position="147"/>
    </location>
</feature>
<dbReference type="OrthoDB" id="1368at2759"/>
<keyword evidence="9" id="KW-1185">Reference proteome</keyword>
<evidence type="ECO:0000313" key="9">
    <source>
        <dbReference type="Proteomes" id="UP000324022"/>
    </source>
</evidence>
<organism evidence="8 9">
    <name type="scientific">Ustilago trichophora</name>
    <dbReference type="NCBI Taxonomy" id="86804"/>
    <lineage>
        <taxon>Eukaryota</taxon>
        <taxon>Fungi</taxon>
        <taxon>Dikarya</taxon>
        <taxon>Basidiomycota</taxon>
        <taxon>Ustilaginomycotina</taxon>
        <taxon>Ustilaginomycetes</taxon>
        <taxon>Ustilaginales</taxon>
        <taxon>Ustilaginaceae</taxon>
        <taxon>Ustilago</taxon>
    </lineage>
</organism>
<dbReference type="GO" id="GO:0005254">
    <property type="term" value="F:chloride channel activity"/>
    <property type="evidence" value="ECO:0007669"/>
    <property type="project" value="InterPro"/>
</dbReference>
<keyword evidence="6 7" id="KW-0472">Membrane</keyword>
<name>A0A5C3EHN1_9BASI</name>
<evidence type="ECO:0000256" key="1">
    <source>
        <dbReference type="ARBA" id="ARBA00004141"/>
    </source>
</evidence>
<dbReference type="EMBL" id="OOIN01000030">
    <property type="protein sequence ID" value="SPO29790.1"/>
    <property type="molecule type" value="Genomic_DNA"/>
</dbReference>
<dbReference type="PANTHER" id="PTHR33281">
    <property type="entry name" value="UPF0187 PROTEIN YNEE"/>
    <property type="match status" value="1"/>
</dbReference>
<keyword evidence="2" id="KW-0813">Transport</keyword>
<feature type="transmembrane region" description="Helical" evidence="7">
    <location>
        <begin position="12"/>
        <end position="29"/>
    </location>
</feature>
<evidence type="ECO:0000256" key="2">
    <source>
        <dbReference type="ARBA" id="ARBA00022448"/>
    </source>
</evidence>
<evidence type="ECO:0000256" key="4">
    <source>
        <dbReference type="ARBA" id="ARBA00022989"/>
    </source>
</evidence>
<dbReference type="AlphaFoldDB" id="A0A5C3EHN1"/>
<protein>
    <submittedName>
        <fullName evidence="8">Uncharacterized protein</fullName>
    </submittedName>
</protein>
<proteinExistence type="predicted"/>
<dbReference type="Pfam" id="PF25539">
    <property type="entry name" value="Bestrophin_2"/>
    <property type="match status" value="1"/>
</dbReference>
<dbReference type="InterPro" id="IPR044669">
    <property type="entry name" value="YneE/VCCN1/2-like"/>
</dbReference>
<feature type="transmembrane region" description="Helical" evidence="7">
    <location>
        <begin position="102"/>
        <end position="123"/>
    </location>
</feature>
<accession>A0A5C3EHN1</accession>
<evidence type="ECO:0000256" key="3">
    <source>
        <dbReference type="ARBA" id="ARBA00022692"/>
    </source>
</evidence>
<gene>
    <name evidence="8" type="ORF">UTRI_06062_B</name>
</gene>
<comment type="subcellular location">
    <subcellularLocation>
        <location evidence="1">Membrane</location>
        <topology evidence="1">Multi-pass membrane protein</topology>
    </subcellularLocation>
</comment>
<keyword evidence="5" id="KW-0406">Ion transport</keyword>
<evidence type="ECO:0000313" key="8">
    <source>
        <dbReference type="EMBL" id="SPO29790.1"/>
    </source>
</evidence>
<reference evidence="8 9" key="1">
    <citation type="submission" date="2018-03" db="EMBL/GenBank/DDBJ databases">
        <authorList>
            <person name="Guldener U."/>
        </authorList>
    </citation>
    <scope>NUCLEOTIDE SEQUENCE [LARGE SCALE GENOMIC DNA]</scope>
    <source>
        <strain evidence="8 9">NBRC100155</strain>
    </source>
</reference>
<dbReference type="GO" id="GO:0016020">
    <property type="term" value="C:membrane"/>
    <property type="evidence" value="ECO:0007669"/>
    <property type="project" value="UniProtKB-SubCell"/>
</dbReference>
<keyword evidence="4 7" id="KW-1133">Transmembrane helix</keyword>
<dbReference type="Proteomes" id="UP000324022">
    <property type="component" value="Unassembled WGS sequence"/>
</dbReference>
<dbReference type="PANTHER" id="PTHR33281:SF21">
    <property type="entry name" value="MEMBRANE PROTEIN"/>
    <property type="match status" value="1"/>
</dbReference>
<keyword evidence="3 7" id="KW-0812">Transmembrane</keyword>